<dbReference type="EMBL" id="MPUH01000734">
    <property type="protein sequence ID" value="OMJ74711.1"/>
    <property type="molecule type" value="Genomic_DNA"/>
</dbReference>
<dbReference type="Pfam" id="PF07004">
    <property type="entry name" value="SHIPPO-rpt"/>
    <property type="match status" value="2"/>
</dbReference>
<feature type="compositionally biased region" description="Polar residues" evidence="5">
    <location>
        <begin position="71"/>
        <end position="82"/>
    </location>
</feature>
<evidence type="ECO:0000256" key="5">
    <source>
        <dbReference type="SAM" id="MobiDB-lite"/>
    </source>
</evidence>
<dbReference type="AlphaFoldDB" id="A0A1R2BD58"/>
<dbReference type="GO" id="GO:0044727">
    <property type="term" value="P:epigenetic programing of male pronucleus"/>
    <property type="evidence" value="ECO:0007669"/>
    <property type="project" value="TreeGrafter"/>
</dbReference>
<comment type="caution">
    <text evidence="6">The sequence shown here is derived from an EMBL/GenBank/DDBJ whole genome shotgun (WGS) entry which is preliminary data.</text>
</comment>
<dbReference type="OrthoDB" id="406368at2759"/>
<keyword evidence="7" id="KW-1185">Reference proteome</keyword>
<name>A0A1R2BD58_9CILI</name>
<dbReference type="GO" id="GO:0042393">
    <property type="term" value="F:histone binding"/>
    <property type="evidence" value="ECO:0007669"/>
    <property type="project" value="TreeGrafter"/>
</dbReference>
<dbReference type="Proteomes" id="UP000187209">
    <property type="component" value="Unassembled WGS sequence"/>
</dbReference>
<evidence type="ECO:0000256" key="2">
    <source>
        <dbReference type="ARBA" id="ARBA00004496"/>
    </source>
</evidence>
<dbReference type="GO" id="GO:0003682">
    <property type="term" value="F:chromatin binding"/>
    <property type="evidence" value="ECO:0007669"/>
    <property type="project" value="TreeGrafter"/>
</dbReference>
<dbReference type="PANTHER" id="PTHR35678:SF1">
    <property type="entry name" value="PROTEIN STPG4"/>
    <property type="match status" value="1"/>
</dbReference>
<keyword evidence="3" id="KW-0963">Cytoplasm</keyword>
<gene>
    <name evidence="6" type="ORF">SteCoe_26322</name>
</gene>
<accession>A0A1R2BD58</accession>
<proteinExistence type="predicted"/>
<evidence type="ECO:0000256" key="3">
    <source>
        <dbReference type="ARBA" id="ARBA00022490"/>
    </source>
</evidence>
<comment type="subcellular location">
    <subcellularLocation>
        <location evidence="2">Cytoplasm</location>
    </subcellularLocation>
    <subcellularLocation>
        <location evidence="1">Nucleus</location>
    </subcellularLocation>
</comment>
<feature type="region of interest" description="Disordered" evidence="5">
    <location>
        <begin position="62"/>
        <end position="90"/>
    </location>
</feature>
<evidence type="ECO:0000313" key="7">
    <source>
        <dbReference type="Proteomes" id="UP000187209"/>
    </source>
</evidence>
<dbReference type="GO" id="GO:0005737">
    <property type="term" value="C:cytoplasm"/>
    <property type="evidence" value="ECO:0007669"/>
    <property type="project" value="UniProtKB-SubCell"/>
</dbReference>
<protein>
    <submittedName>
        <fullName evidence="6">Uncharacterized protein</fullName>
    </submittedName>
</protein>
<evidence type="ECO:0000256" key="4">
    <source>
        <dbReference type="ARBA" id="ARBA00023242"/>
    </source>
</evidence>
<reference evidence="6 7" key="1">
    <citation type="submission" date="2016-11" db="EMBL/GenBank/DDBJ databases">
        <title>The macronuclear genome of Stentor coeruleus: a giant cell with tiny introns.</title>
        <authorList>
            <person name="Slabodnick M."/>
            <person name="Ruby J.G."/>
            <person name="Reiff S.B."/>
            <person name="Swart E.C."/>
            <person name="Gosai S."/>
            <person name="Prabakaran S."/>
            <person name="Witkowska E."/>
            <person name="Larue G.E."/>
            <person name="Fisher S."/>
            <person name="Freeman R.M."/>
            <person name="Gunawardena J."/>
            <person name="Chu W."/>
            <person name="Stover N.A."/>
            <person name="Gregory B.D."/>
            <person name="Nowacki M."/>
            <person name="Derisi J."/>
            <person name="Roy S.W."/>
            <person name="Marshall W.F."/>
            <person name="Sood P."/>
        </authorList>
    </citation>
    <scope>NUCLEOTIDE SEQUENCE [LARGE SCALE GENOMIC DNA]</scope>
    <source>
        <strain evidence="6">WM001</strain>
    </source>
</reference>
<evidence type="ECO:0000256" key="1">
    <source>
        <dbReference type="ARBA" id="ARBA00004123"/>
    </source>
</evidence>
<dbReference type="InterPro" id="IPR010736">
    <property type="entry name" value="SHIPPO-rpt"/>
</dbReference>
<dbReference type="PANTHER" id="PTHR35678">
    <property type="entry name" value="PROTEIN STPG4"/>
    <property type="match status" value="1"/>
</dbReference>
<organism evidence="6 7">
    <name type="scientific">Stentor coeruleus</name>
    <dbReference type="NCBI Taxonomy" id="5963"/>
    <lineage>
        <taxon>Eukaryota</taxon>
        <taxon>Sar</taxon>
        <taxon>Alveolata</taxon>
        <taxon>Ciliophora</taxon>
        <taxon>Postciliodesmatophora</taxon>
        <taxon>Heterotrichea</taxon>
        <taxon>Heterotrichida</taxon>
        <taxon>Stentoridae</taxon>
        <taxon>Stentor</taxon>
    </lineage>
</organism>
<evidence type="ECO:0000313" key="6">
    <source>
        <dbReference type="EMBL" id="OMJ74711.1"/>
    </source>
</evidence>
<keyword evidence="4" id="KW-0539">Nucleus</keyword>
<dbReference type="GO" id="GO:0005634">
    <property type="term" value="C:nucleus"/>
    <property type="evidence" value="ECO:0007669"/>
    <property type="project" value="UniProtKB-SubCell"/>
</dbReference>
<sequence>MDNFRQVGKEYTGRLYKGPMVDAFNRLTQSSIPTKSEQILSAVERKGGFGSSTDRFSQVFETESAPGPGQYKSSSAGESPSLSKKGYGGLISRSPRFKKHQYNTLPPGPGSYTQKEAPATAVSSVFHRPIAKIIARNEFPAPGAYDVSGNISHLAVSSPFKSTTKRYKDTNSISPPPWQYNLDGSFSVDSKPSPAFKMPVKARRYPINLYDPHAAVPIEISPGPADYQHPIMPQINQKISSSFVKGDIDRFGIQTKVKKIHDFTPGPGAYYNLMNQDKSPVTGAVFMSESEREIIKPPIKQPGPAFYKPIPVPKKKSFHLNANNVWI</sequence>